<organism evidence="2">
    <name type="scientific">Oryza barthii</name>
    <dbReference type="NCBI Taxonomy" id="65489"/>
    <lineage>
        <taxon>Eukaryota</taxon>
        <taxon>Viridiplantae</taxon>
        <taxon>Streptophyta</taxon>
        <taxon>Embryophyta</taxon>
        <taxon>Tracheophyta</taxon>
        <taxon>Spermatophyta</taxon>
        <taxon>Magnoliopsida</taxon>
        <taxon>Liliopsida</taxon>
        <taxon>Poales</taxon>
        <taxon>Poaceae</taxon>
        <taxon>BOP clade</taxon>
        <taxon>Oryzoideae</taxon>
        <taxon>Oryzeae</taxon>
        <taxon>Oryzinae</taxon>
        <taxon>Oryza</taxon>
    </lineage>
</organism>
<evidence type="ECO:0000313" key="2">
    <source>
        <dbReference type="EnsemblPlants" id="OBART06G03100.1"/>
    </source>
</evidence>
<protein>
    <submittedName>
        <fullName evidence="2">Uncharacterized protein</fullName>
    </submittedName>
</protein>
<reference evidence="2" key="1">
    <citation type="journal article" date="2009" name="Rice">
        <title>De Novo Next Generation Sequencing of Plant Genomes.</title>
        <authorList>
            <person name="Rounsley S."/>
            <person name="Marri P.R."/>
            <person name="Yu Y."/>
            <person name="He R."/>
            <person name="Sisneros N."/>
            <person name="Goicoechea J.L."/>
            <person name="Lee S.J."/>
            <person name="Angelova A."/>
            <person name="Kudrna D."/>
            <person name="Luo M."/>
            <person name="Affourtit J."/>
            <person name="Desany B."/>
            <person name="Knight J."/>
            <person name="Niazi F."/>
            <person name="Egholm M."/>
            <person name="Wing R.A."/>
        </authorList>
    </citation>
    <scope>NUCLEOTIDE SEQUENCE [LARGE SCALE GENOMIC DNA]</scope>
    <source>
        <strain evidence="2">cv. IRGC 105608</strain>
    </source>
</reference>
<proteinExistence type="predicted"/>
<dbReference type="PaxDb" id="65489-OBART06G03100.1"/>
<accession>A0A0D3GCT2</accession>
<keyword evidence="3" id="KW-1185">Reference proteome</keyword>
<feature type="transmembrane region" description="Helical" evidence="1">
    <location>
        <begin position="94"/>
        <end position="118"/>
    </location>
</feature>
<evidence type="ECO:0000256" key="1">
    <source>
        <dbReference type="SAM" id="Phobius"/>
    </source>
</evidence>
<keyword evidence="1" id="KW-0472">Membrane</keyword>
<dbReference type="HOGENOM" id="CLU_2065080_0_0_1"/>
<keyword evidence="1" id="KW-1133">Transmembrane helix</keyword>
<evidence type="ECO:0000313" key="3">
    <source>
        <dbReference type="Proteomes" id="UP000026960"/>
    </source>
</evidence>
<dbReference type="Proteomes" id="UP000026960">
    <property type="component" value="Chromosome 6"/>
</dbReference>
<dbReference type="AlphaFoldDB" id="A0A0D3GCT2"/>
<sequence>MFQWIQMMSIRDVDALVVDPDNPSDGCKNIWLLELAAAAAAVDGDEWVSPSPRCSPHLSSTLLSSPPDAGGEPFLPTYDVMAAASAVWKLGSAVIAFAIVSVITLGGGGAAAAAFCCIW</sequence>
<dbReference type="Gramene" id="OBART06G03100.1">
    <property type="protein sequence ID" value="OBART06G03100.1"/>
    <property type="gene ID" value="OBART06G03100"/>
</dbReference>
<reference evidence="2" key="2">
    <citation type="submission" date="2015-03" db="UniProtKB">
        <authorList>
            <consortium name="EnsemblPlants"/>
        </authorList>
    </citation>
    <scope>IDENTIFICATION</scope>
</reference>
<dbReference type="EnsemblPlants" id="OBART06G03100.1">
    <property type="protein sequence ID" value="OBART06G03100.1"/>
    <property type="gene ID" value="OBART06G03100"/>
</dbReference>
<keyword evidence="1" id="KW-0812">Transmembrane</keyword>
<name>A0A0D3GCT2_9ORYZ</name>